<evidence type="ECO:0008006" key="4">
    <source>
        <dbReference type="Google" id="ProtNLM"/>
    </source>
</evidence>
<name>A0AAV5GEC6_9BASI</name>
<reference evidence="2 3" key="1">
    <citation type="submission" date="2021-12" db="EMBL/GenBank/DDBJ databases">
        <title>High titer production of polyol ester of fatty acids by Rhodotorula paludigena BS15 towards product separation-free biomass refinery.</title>
        <authorList>
            <person name="Mano J."/>
            <person name="Ono H."/>
            <person name="Tanaka T."/>
            <person name="Naito K."/>
            <person name="Sushida H."/>
            <person name="Ike M."/>
            <person name="Tokuyasu K."/>
            <person name="Kitaoka M."/>
        </authorList>
    </citation>
    <scope>NUCLEOTIDE SEQUENCE [LARGE SCALE GENOMIC DNA]</scope>
    <source>
        <strain evidence="2 3">BS15</strain>
    </source>
</reference>
<dbReference type="AlphaFoldDB" id="A0AAV5GEC6"/>
<evidence type="ECO:0000313" key="3">
    <source>
        <dbReference type="Proteomes" id="UP001342314"/>
    </source>
</evidence>
<dbReference type="EMBL" id="BQKY01000002">
    <property type="protein sequence ID" value="GJN87990.1"/>
    <property type="molecule type" value="Genomic_DNA"/>
</dbReference>
<protein>
    <recommendedName>
        <fullName evidence="4">BZIP domain-containing protein</fullName>
    </recommendedName>
</protein>
<feature type="region of interest" description="Disordered" evidence="1">
    <location>
        <begin position="1"/>
        <end position="53"/>
    </location>
</feature>
<accession>A0AAV5GEC6</accession>
<organism evidence="2 3">
    <name type="scientific">Rhodotorula paludigena</name>
    <dbReference type="NCBI Taxonomy" id="86838"/>
    <lineage>
        <taxon>Eukaryota</taxon>
        <taxon>Fungi</taxon>
        <taxon>Dikarya</taxon>
        <taxon>Basidiomycota</taxon>
        <taxon>Pucciniomycotina</taxon>
        <taxon>Microbotryomycetes</taxon>
        <taxon>Sporidiobolales</taxon>
        <taxon>Sporidiobolaceae</taxon>
        <taxon>Rhodotorula</taxon>
    </lineage>
</organism>
<dbReference type="Proteomes" id="UP001342314">
    <property type="component" value="Unassembled WGS sequence"/>
</dbReference>
<comment type="caution">
    <text evidence="2">The sequence shown here is derived from an EMBL/GenBank/DDBJ whole genome shotgun (WGS) entry which is preliminary data.</text>
</comment>
<sequence>MSKTTQRRNTRAAKRCKRKGRPYPSSDPAASPANTGASSFGPRESVQSLSETLEDLDLDDLAVGAPVNGGDSGGFTARDCALFRERSGTGDHCSVRWAALMRSGSSGTPSAEELRSAVSERARAVDAAREKRWRRKEAKARDRRERRHAEEMKGLAEMLRMWGRDVPEKKRRVRWCSKVEVCGADADEDMEDDLRPASSEDDSDSDVEAIKVMTSPLRSPPMSPAL</sequence>
<feature type="compositionally biased region" description="Basic residues" evidence="1">
    <location>
        <begin position="1"/>
        <end position="21"/>
    </location>
</feature>
<feature type="region of interest" description="Disordered" evidence="1">
    <location>
        <begin position="127"/>
        <end position="146"/>
    </location>
</feature>
<feature type="region of interest" description="Disordered" evidence="1">
    <location>
        <begin position="186"/>
        <end position="226"/>
    </location>
</feature>
<keyword evidence="3" id="KW-1185">Reference proteome</keyword>
<proteinExistence type="predicted"/>
<gene>
    <name evidence="2" type="ORF">Rhopal_000945-T1</name>
</gene>
<evidence type="ECO:0000313" key="2">
    <source>
        <dbReference type="EMBL" id="GJN87990.1"/>
    </source>
</evidence>
<evidence type="ECO:0000256" key="1">
    <source>
        <dbReference type="SAM" id="MobiDB-lite"/>
    </source>
</evidence>
<feature type="compositionally biased region" description="Low complexity" evidence="1">
    <location>
        <begin position="24"/>
        <end position="33"/>
    </location>
</feature>